<dbReference type="KEGG" id="cnk:EG343_06450"/>
<dbReference type="AlphaFoldDB" id="A0AAD0YG41"/>
<dbReference type="InterPro" id="IPR004919">
    <property type="entry name" value="GmrSD_N"/>
</dbReference>
<gene>
    <name evidence="2" type="ORF">EG343_06450</name>
</gene>
<proteinExistence type="predicted"/>
<dbReference type="PANTHER" id="PTHR35149">
    <property type="entry name" value="SLL5132 PROTEIN"/>
    <property type="match status" value="1"/>
</dbReference>
<organism evidence="2 3">
    <name type="scientific">Chryseobacterium nakagawai</name>
    <dbReference type="NCBI Taxonomy" id="1241982"/>
    <lineage>
        <taxon>Bacteria</taxon>
        <taxon>Pseudomonadati</taxon>
        <taxon>Bacteroidota</taxon>
        <taxon>Flavobacteriia</taxon>
        <taxon>Flavobacteriales</taxon>
        <taxon>Weeksellaceae</taxon>
        <taxon>Chryseobacterium group</taxon>
        <taxon>Chryseobacterium</taxon>
    </lineage>
</organism>
<evidence type="ECO:0000259" key="1">
    <source>
        <dbReference type="Pfam" id="PF03235"/>
    </source>
</evidence>
<evidence type="ECO:0000313" key="3">
    <source>
        <dbReference type="Proteomes" id="UP000278288"/>
    </source>
</evidence>
<feature type="domain" description="GmrSD restriction endonucleases N-terminal" evidence="1">
    <location>
        <begin position="13"/>
        <end position="224"/>
    </location>
</feature>
<sequence length="630" mass="75060">MNTGVKLEPIASLLQKQFFIRSYQRGYRWDQDQVNDLLNDFKAFIEQENKHEDEFYCLQPVVVRKMPSSEKMKVDFSQEPVYEVIDGQQRITTIVIVLHYLLHALSGEVRLKLPTIAYEVRPESKKILASFNNYMLDDEKQKELEDDIDFYHMKIVYDTIVKWFEEKTHLHIPFLKLLTSYKINNVRVIWYEVGEKENSIEVFRRFNVGKIPLSNAELIKALLLKNNTDVSPSLIFSIAKEWQMIENQLQDPYLWGFLNPKKNYTSRIEYLFDLLFRKEKLENKNHHIEFDKKFGTDKSAVFRFFHEKISKAENNLQPIWDEIVMIFEQIEQWYNHPEHYHYIGYLQNYEGPKETNDVVFDIITFLGEDDENSFAAKSDLTDYLIKKIKNASSTWFKSKKIALTYEQKNLQKLRNLFFLFNVETCIKISLSGNGEETYRLPFKLNKDNDYDIEHIDSKTEKEISEMNDKERVEYLKDLYLDYETELHTKIQELHPESFVEAKFSQEWVEKNITSTMPELDIILKNVLEELDKKMEGEADQLIDKNCIGNLTALNSTINRSYGNSFYKTKRRRIIEEDQAGTYIPVTSKNIFLKYYSKYPQKYSRWTASDVNEYTKELENCLNKFMQDENV</sequence>
<accession>A0AAD0YG41</accession>
<reference evidence="2 3" key="1">
    <citation type="submission" date="2018-11" db="EMBL/GenBank/DDBJ databases">
        <title>Proposal to divide the Flavobacteriaceae and reorganize its genera based on Amino Acid Identity values calculated from whole genome sequences.</title>
        <authorList>
            <person name="Nicholson A.C."/>
            <person name="Gulvik C.A."/>
            <person name="Whitney A.M."/>
            <person name="Humrighouse B.W."/>
            <person name="Bell M."/>
            <person name="Holmes B."/>
            <person name="Steigerwalt A.G."/>
            <person name="Villarma A."/>
            <person name="Sheth M."/>
            <person name="Batra D."/>
            <person name="Pryor J."/>
            <person name="Bernardet J.-F."/>
            <person name="Hugo C."/>
            <person name="Kampfer P."/>
            <person name="Newman J."/>
            <person name="McQuiston J.R."/>
        </authorList>
    </citation>
    <scope>NUCLEOTIDE SEQUENCE [LARGE SCALE GENOMIC DNA]</scope>
    <source>
        <strain evidence="2 3">G0041</strain>
    </source>
</reference>
<keyword evidence="3" id="KW-1185">Reference proteome</keyword>
<dbReference type="RefSeq" id="WP_123856916.1">
    <property type="nucleotide sequence ID" value="NZ_CP033923.1"/>
</dbReference>
<dbReference type="EMBL" id="CP033923">
    <property type="protein sequence ID" value="AZA90281.1"/>
    <property type="molecule type" value="Genomic_DNA"/>
</dbReference>
<dbReference type="PANTHER" id="PTHR35149:SF1">
    <property type="entry name" value="DUF5655 DOMAIN-CONTAINING PROTEIN"/>
    <property type="match status" value="1"/>
</dbReference>
<protein>
    <submittedName>
        <fullName evidence="2">DUF262 domain-containing protein</fullName>
    </submittedName>
</protein>
<name>A0AAD0YG41_CHRNA</name>
<dbReference type="Proteomes" id="UP000278288">
    <property type="component" value="Chromosome"/>
</dbReference>
<dbReference type="Pfam" id="PF03235">
    <property type="entry name" value="GmrSD_N"/>
    <property type="match status" value="1"/>
</dbReference>
<evidence type="ECO:0000313" key="2">
    <source>
        <dbReference type="EMBL" id="AZA90281.1"/>
    </source>
</evidence>